<sequence length="258" mass="28792">MAQPPVLVDLDAANFESLPCCGVVNESHSGRCDKNKWLKTYLKKGLRAKVMLGANGRQCGYIEYLPGEYAWRGVEARGYLFIHCLWTHYKANQHQGYGSRMIQACVEDAAAAGMHGVAVVAREEPWLASAAVFLKNGFEVVDTAPPDYQLLIRKLNSDAANPRFKSGWEDRLKKYGQGLTIIRSNQCSHIAKFADEIAQTAEQDYGIKPTIVQIKSHRDAQNAPTPYAVFALIRDGVLLADHQISCTRFHNIMNARPR</sequence>
<dbReference type="SUPFAM" id="SSF55729">
    <property type="entry name" value="Acyl-CoA N-acyltransferases (Nat)"/>
    <property type="match status" value="1"/>
</dbReference>
<protein>
    <submittedName>
        <fullName evidence="2">GNAT family N-acetyltransferase</fullName>
    </submittedName>
</protein>
<organism evidence="2 3">
    <name type="scientific">Paludibaculum fermentans</name>
    <dbReference type="NCBI Taxonomy" id="1473598"/>
    <lineage>
        <taxon>Bacteria</taxon>
        <taxon>Pseudomonadati</taxon>
        <taxon>Acidobacteriota</taxon>
        <taxon>Terriglobia</taxon>
        <taxon>Bryobacterales</taxon>
        <taxon>Bryobacteraceae</taxon>
        <taxon>Paludibaculum</taxon>
    </lineage>
</organism>
<evidence type="ECO:0000259" key="1">
    <source>
        <dbReference type="PROSITE" id="PS51186"/>
    </source>
</evidence>
<reference evidence="2 3" key="1">
    <citation type="submission" date="2020-10" db="EMBL/GenBank/DDBJ databases">
        <title>Complete genome sequence of Paludibaculum fermentans P105T, a facultatively anaerobic acidobacterium capable of dissimilatory Fe(III) reduction.</title>
        <authorList>
            <person name="Dedysh S.N."/>
            <person name="Beletsky A.V."/>
            <person name="Kulichevskaya I.S."/>
            <person name="Mardanov A.V."/>
            <person name="Ravin N.V."/>
        </authorList>
    </citation>
    <scope>NUCLEOTIDE SEQUENCE [LARGE SCALE GENOMIC DNA]</scope>
    <source>
        <strain evidence="2 3">P105</strain>
    </source>
</reference>
<keyword evidence="2" id="KW-0808">Transferase</keyword>
<name>A0A7S7NTW8_PALFE</name>
<dbReference type="Pfam" id="PF00583">
    <property type="entry name" value="Acetyltransf_1"/>
    <property type="match status" value="1"/>
</dbReference>
<dbReference type="Proteomes" id="UP000593892">
    <property type="component" value="Chromosome"/>
</dbReference>
<dbReference type="KEGG" id="pfer:IRI77_07225"/>
<accession>A0A7S7NTW8</accession>
<dbReference type="InterPro" id="IPR000182">
    <property type="entry name" value="GNAT_dom"/>
</dbReference>
<keyword evidence="3" id="KW-1185">Reference proteome</keyword>
<dbReference type="CDD" id="cd04301">
    <property type="entry name" value="NAT_SF"/>
    <property type="match status" value="1"/>
</dbReference>
<dbReference type="AlphaFoldDB" id="A0A7S7NTW8"/>
<evidence type="ECO:0000313" key="3">
    <source>
        <dbReference type="Proteomes" id="UP000593892"/>
    </source>
</evidence>
<dbReference type="EMBL" id="CP063849">
    <property type="protein sequence ID" value="QOY89735.1"/>
    <property type="molecule type" value="Genomic_DNA"/>
</dbReference>
<dbReference type="Gene3D" id="3.40.630.30">
    <property type="match status" value="1"/>
</dbReference>
<proteinExistence type="predicted"/>
<dbReference type="InterPro" id="IPR016181">
    <property type="entry name" value="Acyl_CoA_acyltransferase"/>
</dbReference>
<gene>
    <name evidence="2" type="ORF">IRI77_07225</name>
</gene>
<evidence type="ECO:0000313" key="2">
    <source>
        <dbReference type="EMBL" id="QOY89735.1"/>
    </source>
</evidence>
<feature type="domain" description="N-acetyltransferase" evidence="1">
    <location>
        <begin position="1"/>
        <end position="156"/>
    </location>
</feature>
<dbReference type="PROSITE" id="PS51186">
    <property type="entry name" value="GNAT"/>
    <property type="match status" value="1"/>
</dbReference>
<dbReference type="GO" id="GO:0016747">
    <property type="term" value="F:acyltransferase activity, transferring groups other than amino-acyl groups"/>
    <property type="evidence" value="ECO:0007669"/>
    <property type="project" value="InterPro"/>
</dbReference>
<dbReference type="RefSeq" id="WP_194451397.1">
    <property type="nucleotide sequence ID" value="NZ_CP063849.1"/>
</dbReference>